<sequence>MAGTGQMQGQGTVSELRQGSGSPAGRHDGESSPQRGGGTLPQGDSRNLDEAAFYPTTVPPFYLEEQLHNMEQTGHLVTGGGAARDERTTESRWLSVLDNIGSNVNYVDGQKVNLFDQRSSVASSSMNSFDRYYDAAEKERIKNEILSDLDTPWDGDKRLEELFSIPILGKYNFKNQKDKEDWLEFVDNIKQSVYNPDYKGKFPGDEDEDLEFERGLPLTKQDWQKQLEFEKKRWRRYKERKIRKLRPKVVSLLIHNQYVPLAFRFTIGVVALISLALAVRVFQNSNVTIEVMNRSLPQQPSTIMAICVNSIAVFYTIFIAWDEFTGKPLGLREPLSKLRIILLDLLFIIFTAATLALAFNTKFDDQWVCSSYFPAPDTTDFFPSIPHICRKQKALSSFLFIEVFFWVLAFIGSMIKIVERASSKSARG</sequence>
<dbReference type="RefSeq" id="XP_022463755.1">
    <property type="nucleotide sequence ID" value="XM_022607128.1"/>
</dbReference>
<organism evidence="3 4">
    <name type="scientific">Huiozyma naganishii (strain ATCC MYA-139 / BCRC 22969 / CBS 8797 / KCTC 17520 / NBRC 10181 / NCYC 3082 / Yp74L-3)</name>
    <name type="common">Yeast</name>
    <name type="synonym">Kazachstania naganishii</name>
    <dbReference type="NCBI Taxonomy" id="1071383"/>
    <lineage>
        <taxon>Eukaryota</taxon>
        <taxon>Fungi</taxon>
        <taxon>Dikarya</taxon>
        <taxon>Ascomycota</taxon>
        <taxon>Saccharomycotina</taxon>
        <taxon>Saccharomycetes</taxon>
        <taxon>Saccharomycetales</taxon>
        <taxon>Saccharomycetaceae</taxon>
        <taxon>Huiozyma</taxon>
    </lineage>
</organism>
<feature type="transmembrane region" description="Helical" evidence="2">
    <location>
        <begin position="341"/>
        <end position="359"/>
    </location>
</feature>
<name>J7S4X0_HUIN7</name>
<dbReference type="EMBL" id="HE978316">
    <property type="protein sequence ID" value="CCK69509.1"/>
    <property type="molecule type" value="Genomic_DNA"/>
</dbReference>
<feature type="transmembrane region" description="Helical" evidence="2">
    <location>
        <begin position="261"/>
        <end position="282"/>
    </location>
</feature>
<dbReference type="AlphaFoldDB" id="J7S4X0"/>
<feature type="transmembrane region" description="Helical" evidence="2">
    <location>
        <begin position="398"/>
        <end position="418"/>
    </location>
</feature>
<evidence type="ECO:0000313" key="3">
    <source>
        <dbReference type="EMBL" id="CCK69509.1"/>
    </source>
</evidence>
<evidence type="ECO:0000313" key="4">
    <source>
        <dbReference type="Proteomes" id="UP000006310"/>
    </source>
</evidence>
<evidence type="ECO:0000256" key="2">
    <source>
        <dbReference type="SAM" id="Phobius"/>
    </source>
</evidence>
<dbReference type="PANTHER" id="PTHR36819">
    <property type="entry name" value="REGULATOR OF PHOSPHOLIPASE D SRF1"/>
    <property type="match status" value="1"/>
</dbReference>
<dbReference type="KEGG" id="kng:KNAG_0C04060"/>
<proteinExistence type="predicted"/>
<accession>J7S4X0</accession>
<dbReference type="OMA" id="TRFDKEW"/>
<reference evidence="3 4" key="1">
    <citation type="journal article" date="2011" name="Proc. Natl. Acad. Sci. U.S.A.">
        <title>Evolutionary erosion of yeast sex chromosomes by mating-type switching accidents.</title>
        <authorList>
            <person name="Gordon J.L."/>
            <person name="Armisen D."/>
            <person name="Proux-Wera E."/>
            <person name="Oheigeartaigh S.S."/>
            <person name="Byrne K.P."/>
            <person name="Wolfe K.H."/>
        </authorList>
    </citation>
    <scope>NUCLEOTIDE SEQUENCE [LARGE SCALE GENOMIC DNA]</scope>
    <source>
        <strain evidence="4">ATCC MYA-139 / BCRC 22969 / CBS 8797 / CCRC 22969 / KCTC 17520 / NBRC 10181 / NCYC 3082</strain>
    </source>
</reference>
<gene>
    <name evidence="3" type="primary">KNAG0C04060</name>
    <name evidence="3" type="ordered locus">KNAG_0C04060</name>
</gene>
<protein>
    <submittedName>
        <fullName evidence="3">Uncharacterized protein</fullName>
    </submittedName>
</protein>
<reference evidence="4" key="2">
    <citation type="submission" date="2012-08" db="EMBL/GenBank/DDBJ databases">
        <title>Genome sequence of Kazachstania naganishii.</title>
        <authorList>
            <person name="Gordon J.L."/>
            <person name="Armisen D."/>
            <person name="Proux-Wera E."/>
            <person name="OhEigeartaigh S.S."/>
            <person name="Byrne K.P."/>
            <person name="Wolfe K.H."/>
        </authorList>
    </citation>
    <scope>NUCLEOTIDE SEQUENCE [LARGE SCALE GENOMIC DNA]</scope>
    <source>
        <strain evidence="4">ATCC MYA-139 / BCRC 22969 / CBS 8797 / CCRC 22969 / KCTC 17520 / NBRC 10181 / NCYC 3082</strain>
    </source>
</reference>
<dbReference type="eggNOG" id="ENOG502QPXG">
    <property type="taxonomic scope" value="Eukaryota"/>
</dbReference>
<keyword evidence="2" id="KW-1133">Transmembrane helix</keyword>
<feature type="transmembrane region" description="Helical" evidence="2">
    <location>
        <begin position="302"/>
        <end position="321"/>
    </location>
</feature>
<dbReference type="InterPro" id="IPR037737">
    <property type="entry name" value="Srf1"/>
</dbReference>
<feature type="region of interest" description="Disordered" evidence="1">
    <location>
        <begin position="1"/>
        <end position="47"/>
    </location>
</feature>
<keyword evidence="2" id="KW-0812">Transmembrane</keyword>
<keyword evidence="4" id="KW-1185">Reference proteome</keyword>
<dbReference type="GeneID" id="34525189"/>
<dbReference type="PANTHER" id="PTHR36819:SF1">
    <property type="entry name" value="REGULATOR OF PHOSPHOLIPASE D SRF1"/>
    <property type="match status" value="1"/>
</dbReference>
<keyword evidence="2" id="KW-0472">Membrane</keyword>
<dbReference type="GO" id="GO:0071944">
    <property type="term" value="C:cell periphery"/>
    <property type="evidence" value="ECO:0007669"/>
    <property type="project" value="TreeGrafter"/>
</dbReference>
<evidence type="ECO:0000256" key="1">
    <source>
        <dbReference type="SAM" id="MobiDB-lite"/>
    </source>
</evidence>
<dbReference type="Proteomes" id="UP000006310">
    <property type="component" value="Chromosome 3"/>
</dbReference>
<feature type="compositionally biased region" description="Low complexity" evidence="1">
    <location>
        <begin position="1"/>
        <end position="12"/>
    </location>
</feature>
<dbReference type="HOGENOM" id="CLU_027163_1_1_1"/>
<dbReference type="OrthoDB" id="2589563at2759"/>
<dbReference type="GO" id="GO:0000324">
    <property type="term" value="C:fungal-type vacuole"/>
    <property type="evidence" value="ECO:0007669"/>
    <property type="project" value="TreeGrafter"/>
</dbReference>